<evidence type="ECO:0000256" key="2">
    <source>
        <dbReference type="ARBA" id="ARBA00022679"/>
    </source>
</evidence>
<dbReference type="Pfam" id="PF01704">
    <property type="entry name" value="UDPGP"/>
    <property type="match status" value="1"/>
</dbReference>
<dbReference type="EMBL" id="CP066776">
    <property type="protein sequence ID" value="QQL46272.1"/>
    <property type="molecule type" value="Genomic_DNA"/>
</dbReference>
<dbReference type="InterPro" id="IPR016267">
    <property type="entry name" value="UDPGP_trans"/>
</dbReference>
<dbReference type="Gene3D" id="2.160.10.10">
    <property type="entry name" value="Hexapeptide repeat proteins"/>
    <property type="match status" value="1"/>
</dbReference>
<evidence type="ECO:0000256" key="3">
    <source>
        <dbReference type="ARBA" id="ARBA00022695"/>
    </source>
</evidence>
<evidence type="ECO:0000256" key="1">
    <source>
        <dbReference type="ARBA" id="ARBA00010401"/>
    </source>
</evidence>
<dbReference type="KEGG" id="soa:G3M56_006775"/>
<dbReference type="PIRSF" id="PIRSF000806">
    <property type="entry name" value="UDPGP"/>
    <property type="match status" value="1"/>
</dbReference>
<dbReference type="InterPro" id="IPR002618">
    <property type="entry name" value="UDPGP_fam"/>
</dbReference>
<feature type="binding site" evidence="5">
    <location>
        <position position="209"/>
    </location>
    <ligand>
        <name>UTP</name>
        <dbReference type="ChEBI" id="CHEBI:46398"/>
    </ligand>
</feature>
<organism evidence="6 7">
    <name type="scientific">Sulfuriroseicoccus oceanibius</name>
    <dbReference type="NCBI Taxonomy" id="2707525"/>
    <lineage>
        <taxon>Bacteria</taxon>
        <taxon>Pseudomonadati</taxon>
        <taxon>Verrucomicrobiota</taxon>
        <taxon>Verrucomicrobiia</taxon>
        <taxon>Verrucomicrobiales</taxon>
        <taxon>Verrucomicrobiaceae</taxon>
        <taxon>Sulfuriroseicoccus</taxon>
    </lineage>
</organism>
<reference evidence="6 7" key="1">
    <citation type="submission" date="2020-12" db="EMBL/GenBank/DDBJ databases">
        <title>Sulforoseuscoccus oceanibium gen. nov., sp. nov., a representative of the phylum Verrucomicrobia with special cytoplasmic membrane, and proposal of Sulforoseuscoccusaceae fam. nov.</title>
        <authorList>
            <person name="Xi F."/>
        </authorList>
    </citation>
    <scope>NUCLEOTIDE SEQUENCE [LARGE SCALE GENOMIC DNA]</scope>
    <source>
        <strain evidence="6 7">T37</strain>
    </source>
</reference>
<dbReference type="FunFam" id="2.160.10.10:FF:000001">
    <property type="entry name" value="UTP--glucose-1-phosphate uridylyltransferase"/>
    <property type="match status" value="1"/>
</dbReference>
<evidence type="ECO:0000256" key="4">
    <source>
        <dbReference type="PIRSR" id="PIRSR000806-1"/>
    </source>
</evidence>
<evidence type="ECO:0000256" key="5">
    <source>
        <dbReference type="PIRSR" id="PIRSR000806-2"/>
    </source>
</evidence>
<proteinExistence type="inferred from homology"/>
<dbReference type="SUPFAM" id="SSF53448">
    <property type="entry name" value="Nucleotide-diphospho-sugar transferases"/>
    <property type="match status" value="1"/>
</dbReference>
<feature type="binding site" evidence="5">
    <location>
        <position position="356"/>
    </location>
    <ligand>
        <name>UTP</name>
        <dbReference type="ChEBI" id="CHEBI:46398"/>
    </ligand>
</feature>
<dbReference type="GO" id="GO:0006011">
    <property type="term" value="P:UDP-alpha-D-glucose metabolic process"/>
    <property type="evidence" value="ECO:0007669"/>
    <property type="project" value="InterPro"/>
</dbReference>
<sequence>MSQHLEAFRRKMEQAGQSEAAIAQFLRGLELVDQGVDTSIPEATIESARDLPKVADLDVQADPALLAQSVVIKLNGGLGTGMGLAGPKSLLEVREGQTFLSLIVRQLEKQEQSLGAKGRLLLMNSFSTSSDTMDYLAGIAGGERAEEMLQSMVPKRLVEGGTPAEWTAEPSLEWCPPGHGDLYATLVGSGKLRELLDAGVRYAFVSNSDNLGATLDPEMLTYFAQSGAPMMMEVTRRTAADRKGGHLAVRKSDGRLILRESAQCPDSDVDAFQDIERHRYFNTNNLWLRLDVLEQVMDSHGGLLPLPVMTNRKTVDPRDADSPAVIQLETAMGAAIECFEGAAAIVVGRDRFAPVKTTNDLLGLRSDAYRIDPDGAVRLDPARQGRPPVIDLDSKWYKLVDGFADRFPAKVPSLIDCEALVVKGNLRFTEPVTIQGTVTLRAAGEESADVPAGTYADCDQLV</sequence>
<dbReference type="InterPro" id="IPR029044">
    <property type="entry name" value="Nucleotide-diphossugar_trans"/>
</dbReference>
<protein>
    <submittedName>
        <fullName evidence="6">UTP--glucose-1-phosphate uridylyltransferase</fullName>
    </submittedName>
</protein>
<feature type="binding site" evidence="5">
    <location>
        <position position="178"/>
    </location>
    <ligand>
        <name>UTP</name>
        <dbReference type="ChEBI" id="CHEBI:46398"/>
    </ligand>
</feature>
<feature type="binding site" evidence="5">
    <location>
        <position position="88"/>
    </location>
    <ligand>
        <name>UTP</name>
        <dbReference type="ChEBI" id="CHEBI:46398"/>
    </ligand>
</feature>
<dbReference type="PANTHER" id="PTHR43511">
    <property type="match status" value="1"/>
</dbReference>
<dbReference type="AlphaFoldDB" id="A0A6B3L8M7"/>
<feature type="binding site" evidence="5">
    <location>
        <position position="150"/>
    </location>
    <ligand>
        <name>UTP</name>
        <dbReference type="ChEBI" id="CHEBI:46398"/>
    </ligand>
</feature>
<evidence type="ECO:0000313" key="6">
    <source>
        <dbReference type="EMBL" id="QQL46272.1"/>
    </source>
</evidence>
<gene>
    <name evidence="6" type="ORF">G3M56_006775</name>
</gene>
<evidence type="ECO:0000313" key="7">
    <source>
        <dbReference type="Proteomes" id="UP000475117"/>
    </source>
</evidence>
<feature type="binding site" evidence="4">
    <location>
        <position position="179"/>
    </location>
    <ligand>
        <name>substrate</name>
    </ligand>
</feature>
<dbReference type="GO" id="GO:0003983">
    <property type="term" value="F:UTP:glucose-1-phosphate uridylyltransferase activity"/>
    <property type="evidence" value="ECO:0007669"/>
    <property type="project" value="InterPro"/>
</dbReference>
<dbReference type="Gene3D" id="3.90.550.10">
    <property type="entry name" value="Spore Coat Polysaccharide Biosynthesis Protein SpsA, Chain A"/>
    <property type="match status" value="1"/>
</dbReference>
<keyword evidence="7" id="KW-1185">Reference proteome</keyword>
<dbReference type="Proteomes" id="UP000475117">
    <property type="component" value="Chromosome"/>
</dbReference>
<dbReference type="RefSeq" id="WP_164361413.1">
    <property type="nucleotide sequence ID" value="NZ_CP066776.1"/>
</dbReference>
<keyword evidence="3 6" id="KW-0548">Nucleotidyltransferase</keyword>
<keyword evidence="2 6" id="KW-0808">Transferase</keyword>
<accession>A0A6B3L8M7</accession>
<name>A0A6B3L8M7_9BACT</name>
<comment type="similarity">
    <text evidence="1">Belongs to the UDPGP type 1 family.</text>
</comment>